<dbReference type="OrthoDB" id="1493705at2"/>
<evidence type="ECO:0000259" key="2">
    <source>
        <dbReference type="Pfam" id="PF20385"/>
    </source>
</evidence>
<evidence type="ECO:0000313" key="3">
    <source>
        <dbReference type="EMBL" id="VVD74978.1"/>
    </source>
</evidence>
<protein>
    <recommendedName>
        <fullName evidence="2">DUF6680 domain-containing protein</fullName>
    </recommendedName>
</protein>
<dbReference type="InterPro" id="IPR046502">
    <property type="entry name" value="DUF6680"/>
</dbReference>
<evidence type="ECO:0000313" key="4">
    <source>
        <dbReference type="Proteomes" id="UP000343335"/>
    </source>
</evidence>
<feature type="region of interest" description="Disordered" evidence="1">
    <location>
        <begin position="187"/>
        <end position="210"/>
    </location>
</feature>
<accession>A0A5E4SL15</accession>
<feature type="domain" description="DUF6680" evidence="2">
    <location>
        <begin position="8"/>
        <end position="193"/>
    </location>
</feature>
<name>A0A5E4SL15_9BURK</name>
<dbReference type="Proteomes" id="UP000343335">
    <property type="component" value="Unassembled WGS sequence"/>
</dbReference>
<reference evidence="3 4" key="1">
    <citation type="submission" date="2019-08" db="EMBL/GenBank/DDBJ databases">
        <authorList>
            <person name="Peeters C."/>
        </authorList>
    </citation>
    <scope>NUCLEOTIDE SEQUENCE [LARGE SCALE GENOMIC DNA]</scope>
    <source>
        <strain evidence="3 4">LMG 31010</strain>
    </source>
</reference>
<dbReference type="EMBL" id="CABPSA010000001">
    <property type="protein sequence ID" value="VVD74978.1"/>
    <property type="molecule type" value="Genomic_DNA"/>
</dbReference>
<dbReference type="Pfam" id="PF20385">
    <property type="entry name" value="DUF6680"/>
    <property type="match status" value="1"/>
</dbReference>
<proteinExistence type="predicted"/>
<organism evidence="3 4">
    <name type="scientific">Pandoraea commovens</name>
    <dbReference type="NCBI Taxonomy" id="2508289"/>
    <lineage>
        <taxon>Bacteria</taxon>
        <taxon>Pseudomonadati</taxon>
        <taxon>Pseudomonadota</taxon>
        <taxon>Betaproteobacteria</taxon>
        <taxon>Burkholderiales</taxon>
        <taxon>Burkholderiaceae</taxon>
        <taxon>Pandoraea</taxon>
    </lineage>
</organism>
<evidence type="ECO:0000256" key="1">
    <source>
        <dbReference type="SAM" id="MobiDB-lite"/>
    </source>
</evidence>
<sequence length="210" mass="23368">MPTWDYSWKVTDVMIGCATLLGPVLAVQAQRVVDRLRSARDEQVRIFHALMATRATPVAPKHVEALNSIPIVFHPNNLFLGWARPGRGELLKTIAEAWRTLLNHYDQDLSQLTDGQSALWLQNRDTYEVQLLSKIGGYLGYAFPDLDIKTQVYFPVSHGNAILDEDAIRTGMARVFRGEARFPINVELSQPANGQHRTEPTAPPAGGANP</sequence>
<gene>
    <name evidence="3" type="ORF">PCO31010_00827</name>
</gene>
<dbReference type="RefSeq" id="WP_150663081.1">
    <property type="nucleotide sequence ID" value="NZ_CABPSA010000001.1"/>
</dbReference>
<dbReference type="AlphaFoldDB" id="A0A5E4SL15"/>